<keyword evidence="10" id="KW-0067">ATP-binding</keyword>
<evidence type="ECO:0000256" key="11">
    <source>
        <dbReference type="ARBA" id="ARBA00022989"/>
    </source>
</evidence>
<evidence type="ECO:0000256" key="14">
    <source>
        <dbReference type="ARBA" id="ARBA00023180"/>
    </source>
</evidence>
<comment type="similarity">
    <text evidence="3">In the N-terminal section; belongs to the leguminous lectin family.</text>
</comment>
<evidence type="ECO:0000256" key="1">
    <source>
        <dbReference type="ARBA" id="ARBA00004251"/>
    </source>
</evidence>
<evidence type="ECO:0000256" key="3">
    <source>
        <dbReference type="ARBA" id="ARBA00008536"/>
    </source>
</evidence>
<evidence type="ECO:0000256" key="13">
    <source>
        <dbReference type="ARBA" id="ARBA00023170"/>
    </source>
</evidence>
<dbReference type="SUPFAM" id="SSF56112">
    <property type="entry name" value="Protein kinase-like (PK-like)"/>
    <property type="match status" value="1"/>
</dbReference>
<dbReference type="Pfam" id="PF00139">
    <property type="entry name" value="Lectin_legB"/>
    <property type="match status" value="1"/>
</dbReference>
<comment type="caution">
    <text evidence="18">The sequence shown here is derived from an EMBL/GenBank/DDBJ whole genome shotgun (WGS) entry which is preliminary data.</text>
</comment>
<evidence type="ECO:0000256" key="2">
    <source>
        <dbReference type="ARBA" id="ARBA00007606"/>
    </source>
</evidence>
<dbReference type="PANTHER" id="PTHR27007">
    <property type="match status" value="1"/>
</dbReference>
<evidence type="ECO:0000256" key="5">
    <source>
        <dbReference type="ARBA" id="ARBA00022475"/>
    </source>
</evidence>
<comment type="similarity">
    <text evidence="2">Belongs to the leguminous lectin family.</text>
</comment>
<evidence type="ECO:0000256" key="9">
    <source>
        <dbReference type="ARBA" id="ARBA00022741"/>
    </source>
</evidence>
<dbReference type="SMART" id="SM00220">
    <property type="entry name" value="S_TKc"/>
    <property type="match status" value="1"/>
</dbReference>
<dbReference type="GO" id="GO:0005524">
    <property type="term" value="F:ATP binding"/>
    <property type="evidence" value="ECO:0007669"/>
    <property type="project" value="UniProtKB-KW"/>
</dbReference>
<evidence type="ECO:0000313" key="19">
    <source>
        <dbReference type="Proteomes" id="UP001324115"/>
    </source>
</evidence>
<keyword evidence="8" id="KW-0430">Lectin</keyword>
<dbReference type="InterPro" id="IPR013320">
    <property type="entry name" value="ConA-like_dom_sf"/>
</dbReference>
<feature type="region of interest" description="Disordered" evidence="15">
    <location>
        <begin position="558"/>
        <end position="579"/>
    </location>
</feature>
<evidence type="ECO:0000259" key="17">
    <source>
        <dbReference type="PROSITE" id="PS50011"/>
    </source>
</evidence>
<comment type="subcellular location">
    <subcellularLocation>
        <location evidence="1">Cell membrane</location>
        <topology evidence="1">Single-pass type I membrane protein</topology>
    </subcellularLocation>
</comment>
<keyword evidence="12 16" id="KW-0472">Membrane</keyword>
<dbReference type="GO" id="GO:0005886">
    <property type="term" value="C:plasma membrane"/>
    <property type="evidence" value="ECO:0007669"/>
    <property type="project" value="UniProtKB-SubCell"/>
</dbReference>
<dbReference type="PROSITE" id="PS50011">
    <property type="entry name" value="PROTEIN_KINASE_DOM"/>
    <property type="match status" value="1"/>
</dbReference>
<evidence type="ECO:0000256" key="12">
    <source>
        <dbReference type="ARBA" id="ARBA00023136"/>
    </source>
</evidence>
<protein>
    <recommendedName>
        <fullName evidence="17">Protein kinase domain-containing protein</fullName>
    </recommendedName>
</protein>
<dbReference type="InterPro" id="IPR011009">
    <property type="entry name" value="Kinase-like_dom_sf"/>
</dbReference>
<feature type="domain" description="Protein kinase" evidence="17">
    <location>
        <begin position="272"/>
        <end position="579"/>
    </location>
</feature>
<dbReference type="InterPro" id="IPR050528">
    <property type="entry name" value="L-type_Lectin-RKs"/>
</dbReference>
<dbReference type="InterPro" id="IPR000985">
    <property type="entry name" value="Lectin_LegA_CS"/>
</dbReference>
<dbReference type="SUPFAM" id="SSF49899">
    <property type="entry name" value="Concanavalin A-like lectins/glucanases"/>
    <property type="match status" value="1"/>
</dbReference>
<evidence type="ECO:0000256" key="4">
    <source>
        <dbReference type="ARBA" id="ARBA00010217"/>
    </source>
</evidence>
<evidence type="ECO:0000256" key="6">
    <source>
        <dbReference type="ARBA" id="ARBA00022692"/>
    </source>
</evidence>
<dbReference type="Pfam" id="PF00069">
    <property type="entry name" value="Pkinase"/>
    <property type="match status" value="1"/>
</dbReference>
<dbReference type="Proteomes" id="UP001324115">
    <property type="component" value="Unassembled WGS sequence"/>
</dbReference>
<dbReference type="FunFam" id="3.30.200.20:FF:000168">
    <property type="entry name" value="L-type lectin-domain containing receptor kinase IX.1"/>
    <property type="match status" value="1"/>
</dbReference>
<dbReference type="GO" id="GO:0004672">
    <property type="term" value="F:protein kinase activity"/>
    <property type="evidence" value="ECO:0007669"/>
    <property type="project" value="InterPro"/>
</dbReference>
<keyword evidence="7" id="KW-0732">Signal</keyword>
<comment type="similarity">
    <text evidence="4">In the C-terminal section; belongs to the protein kinase superfamily. Ser/Thr protein kinase family.</text>
</comment>
<feature type="transmembrane region" description="Helical" evidence="16">
    <location>
        <begin position="210"/>
        <end position="234"/>
    </location>
</feature>
<evidence type="ECO:0000256" key="8">
    <source>
        <dbReference type="ARBA" id="ARBA00022734"/>
    </source>
</evidence>
<gene>
    <name evidence="18" type="ORF">RGQ29_004961</name>
</gene>
<evidence type="ECO:0000256" key="15">
    <source>
        <dbReference type="SAM" id="MobiDB-lite"/>
    </source>
</evidence>
<evidence type="ECO:0000256" key="10">
    <source>
        <dbReference type="ARBA" id="ARBA00022840"/>
    </source>
</evidence>
<name>A0AAN7I6T6_QUERU</name>
<dbReference type="AlphaFoldDB" id="A0AAN7I6T6"/>
<evidence type="ECO:0000256" key="16">
    <source>
        <dbReference type="SAM" id="Phobius"/>
    </source>
</evidence>
<dbReference type="CDD" id="cd06899">
    <property type="entry name" value="lectin_legume_LecRK_Arcelin_ConA"/>
    <property type="match status" value="1"/>
</dbReference>
<dbReference type="Gene3D" id="3.30.200.20">
    <property type="entry name" value="Phosphorylase Kinase, domain 1"/>
    <property type="match status" value="1"/>
</dbReference>
<dbReference type="Gene3D" id="1.10.510.10">
    <property type="entry name" value="Transferase(Phosphotransferase) domain 1"/>
    <property type="match status" value="1"/>
</dbReference>
<keyword evidence="5" id="KW-1003">Cell membrane</keyword>
<reference evidence="18 19" key="1">
    <citation type="journal article" date="2023" name="G3 (Bethesda)">
        <title>A haplotype-resolved chromosome-scale genome for Quercus rubra L. provides insights into the genetics of adaptive traits for red oak species.</title>
        <authorList>
            <person name="Kapoor B."/>
            <person name="Jenkins J."/>
            <person name="Schmutz J."/>
            <person name="Zhebentyayeva T."/>
            <person name="Kuelheim C."/>
            <person name="Coggeshall M."/>
            <person name="Heim C."/>
            <person name="Lasky J.R."/>
            <person name="Leites L."/>
            <person name="Islam-Faridi N."/>
            <person name="Romero-Severson J."/>
            <person name="DeLeo V.L."/>
            <person name="Lucas S.M."/>
            <person name="Lazic D."/>
            <person name="Gailing O."/>
            <person name="Carlson J."/>
            <person name="Staton M."/>
        </authorList>
    </citation>
    <scope>NUCLEOTIDE SEQUENCE [LARGE SCALE GENOMIC DNA]</scope>
    <source>
        <strain evidence="18">Pseudo-F2</strain>
    </source>
</reference>
<dbReference type="EMBL" id="JAXUIC010000011">
    <property type="protein sequence ID" value="KAK4562293.1"/>
    <property type="molecule type" value="Genomic_DNA"/>
</dbReference>
<dbReference type="GO" id="GO:0030246">
    <property type="term" value="F:carbohydrate binding"/>
    <property type="evidence" value="ECO:0007669"/>
    <property type="project" value="UniProtKB-KW"/>
</dbReference>
<keyword evidence="19" id="KW-1185">Reference proteome</keyword>
<proteinExistence type="inferred from homology"/>
<keyword evidence="6 16" id="KW-0812">Transmembrane</keyword>
<keyword evidence="13" id="KW-0675">Receptor</keyword>
<keyword evidence="11 16" id="KW-1133">Transmembrane helix</keyword>
<dbReference type="Gene3D" id="2.60.120.200">
    <property type="match status" value="1"/>
</dbReference>
<feature type="compositionally biased region" description="Polar residues" evidence="15">
    <location>
        <begin position="563"/>
        <end position="579"/>
    </location>
</feature>
<keyword evidence="9" id="KW-0547">Nucleotide-binding</keyword>
<dbReference type="FunFam" id="1.10.510.10:FF:000240">
    <property type="entry name" value="Lectin-domain containing receptor kinase A4.3"/>
    <property type="match status" value="1"/>
</dbReference>
<dbReference type="PROSITE" id="PS00308">
    <property type="entry name" value="LECTIN_LEGUME_ALPHA"/>
    <property type="match status" value="1"/>
</dbReference>
<accession>A0AAN7I6T6</accession>
<dbReference type="InterPro" id="IPR001220">
    <property type="entry name" value="Legume_lectin_dom"/>
</dbReference>
<evidence type="ECO:0000313" key="18">
    <source>
        <dbReference type="EMBL" id="KAK4562293.1"/>
    </source>
</evidence>
<dbReference type="PROSITE" id="PS00108">
    <property type="entry name" value="PROTEIN_KINASE_ST"/>
    <property type="match status" value="1"/>
</dbReference>
<evidence type="ECO:0000256" key="7">
    <source>
        <dbReference type="ARBA" id="ARBA00022729"/>
    </source>
</evidence>
<dbReference type="InterPro" id="IPR000719">
    <property type="entry name" value="Prot_kinase_dom"/>
</dbReference>
<dbReference type="InterPro" id="IPR008271">
    <property type="entry name" value="Ser/Thr_kinase_AS"/>
</dbReference>
<keyword evidence="14" id="KW-0325">Glycoprotein</keyword>
<sequence>MHLWDKNSKNLTDFATHFSFVIDSQNQSSHADGMAFFLAPNSTKIYEVSNGSDLGLSSPSLAIENSFVAVEFDIWRNLECDDPPGEHVGIDINSMRSVANVSWLSDITIMEGKKNEAWISYNSRSQNLSVVFTGFQNNVFVNQSLSYIVDLRKVLPEWVTFGFSAATGDGYAIHTIKSWDFSSSLEIDNNNTNPKGPSLNLPPKKRNTSMVVVGFIAGGFILVGGLAMVLFALWKRNRRAKEDDHALDEEFKREIGPRRFTYDELARATNDFNDKEKLGQGGFGGVDRGFLREVNSIVAVKKVSEGSTQGIREYAAKVKIISQLRHKNLVQLIGWCHERSRGQLLLVYDFMPNGSLDSHLFKEDTLLVWEVRYKIVQQLASALLYLHEGSDRCVLHRDIKPSNIMLDSNFNAKLGDFGLARLVDHASASRTTELVGTKGYINPRCVTTQRASKESDIYSFGIVALELACGRKPLNHEAPKDQVVMLEWVRELHGRGEVLLDVADQRLGGHFDEQRMNCLLIVGLWCAHSEYDHRPLIKEAIQVLNFEAPLPPLQFDIPRSSHHTPTMNEATSSFSISNE</sequence>
<organism evidence="18 19">
    <name type="scientific">Quercus rubra</name>
    <name type="common">Northern red oak</name>
    <name type="synonym">Quercus borealis</name>
    <dbReference type="NCBI Taxonomy" id="3512"/>
    <lineage>
        <taxon>Eukaryota</taxon>
        <taxon>Viridiplantae</taxon>
        <taxon>Streptophyta</taxon>
        <taxon>Embryophyta</taxon>
        <taxon>Tracheophyta</taxon>
        <taxon>Spermatophyta</taxon>
        <taxon>Magnoliopsida</taxon>
        <taxon>eudicotyledons</taxon>
        <taxon>Gunneridae</taxon>
        <taxon>Pentapetalae</taxon>
        <taxon>rosids</taxon>
        <taxon>fabids</taxon>
        <taxon>Fagales</taxon>
        <taxon>Fagaceae</taxon>
        <taxon>Quercus</taxon>
    </lineage>
</organism>
<dbReference type="GO" id="GO:0002229">
    <property type="term" value="P:defense response to oomycetes"/>
    <property type="evidence" value="ECO:0007669"/>
    <property type="project" value="UniProtKB-ARBA"/>
</dbReference>